<dbReference type="GO" id="GO:0016787">
    <property type="term" value="F:hydrolase activity"/>
    <property type="evidence" value="ECO:0007669"/>
    <property type="project" value="UniProtKB-KW"/>
</dbReference>
<dbReference type="NCBIfam" id="TIGR03784">
    <property type="entry name" value="marine_sortase"/>
    <property type="match status" value="1"/>
</dbReference>
<name>A0A2G1UH91_9GAMM</name>
<protein>
    <submittedName>
        <fullName evidence="2">Class GN sortase</fullName>
    </submittedName>
</protein>
<dbReference type="InterPro" id="IPR005754">
    <property type="entry name" value="Sortase"/>
</dbReference>
<dbReference type="EMBL" id="NTFH01000013">
    <property type="protein sequence ID" value="PHQ13876.1"/>
    <property type="molecule type" value="Genomic_DNA"/>
</dbReference>
<dbReference type="RefSeq" id="WP_099615840.1">
    <property type="nucleotide sequence ID" value="NZ_KZ319376.1"/>
</dbReference>
<dbReference type="CDD" id="cd05828">
    <property type="entry name" value="Sortase_D_1"/>
    <property type="match status" value="1"/>
</dbReference>
<keyword evidence="3" id="KW-1185">Reference proteome</keyword>
<proteinExistence type="predicted"/>
<dbReference type="SUPFAM" id="SSF63817">
    <property type="entry name" value="Sortase"/>
    <property type="match status" value="1"/>
</dbReference>
<evidence type="ECO:0000256" key="1">
    <source>
        <dbReference type="ARBA" id="ARBA00022801"/>
    </source>
</evidence>
<keyword evidence="1" id="KW-0378">Hydrolase</keyword>
<dbReference type="Gene3D" id="2.40.260.10">
    <property type="entry name" value="Sortase"/>
    <property type="match status" value="1"/>
</dbReference>
<organism evidence="2 3">
    <name type="scientific">Marinobacter profundi</name>
    <dbReference type="NCBI Taxonomy" id="2666256"/>
    <lineage>
        <taxon>Bacteria</taxon>
        <taxon>Pseudomonadati</taxon>
        <taxon>Pseudomonadota</taxon>
        <taxon>Gammaproteobacteria</taxon>
        <taxon>Pseudomonadales</taxon>
        <taxon>Marinobacteraceae</taxon>
        <taxon>Marinobacter</taxon>
    </lineage>
</organism>
<comment type="caution">
    <text evidence="2">The sequence shown here is derived from an EMBL/GenBank/DDBJ whole genome shotgun (WGS) entry which is preliminary data.</text>
</comment>
<dbReference type="Pfam" id="PF04203">
    <property type="entry name" value="Sortase"/>
    <property type="match status" value="1"/>
</dbReference>
<dbReference type="InterPro" id="IPR023365">
    <property type="entry name" value="Sortase_dom-sf"/>
</dbReference>
<sequence length="199" mass="21461">MSRLILLLLVVSAGVLGAGLWIPLKALVAQELLTLAWAESEARQAQIRPWPWADTWPAARLALPAEERPMVVLAGAHGESLAFGPGLVVAGERGRGPVVIAGHRDTHFRALKELSRGAQVRLQHPGGRWQGFQVVGTRVVDSRYEMISTADLAEDVLLLVTCYPFDSVDSNGPLRYVVEARELPHIPAGSTPLVTVAGQ</sequence>
<reference evidence="2 3" key="1">
    <citation type="submission" date="2017-09" db="EMBL/GenBank/DDBJ databases">
        <title>The draft genome sequences of Marinobacter sp. PWS21.</title>
        <authorList>
            <person name="Cao J."/>
        </authorList>
    </citation>
    <scope>NUCLEOTIDE SEQUENCE [LARGE SCALE GENOMIC DNA]</scope>
    <source>
        <strain evidence="2 3">PWS21</strain>
    </source>
</reference>
<dbReference type="InterPro" id="IPR022445">
    <property type="entry name" value="Sortase_proteobact_type"/>
</dbReference>
<evidence type="ECO:0000313" key="2">
    <source>
        <dbReference type="EMBL" id="PHQ13876.1"/>
    </source>
</evidence>
<dbReference type="InterPro" id="IPR041999">
    <property type="entry name" value="Sortase_D_1"/>
</dbReference>
<gene>
    <name evidence="2" type="ORF">CLH61_16375</name>
</gene>
<evidence type="ECO:0000313" key="3">
    <source>
        <dbReference type="Proteomes" id="UP000231409"/>
    </source>
</evidence>
<dbReference type="AlphaFoldDB" id="A0A2G1UH91"/>
<accession>A0A2G1UH91</accession>
<dbReference type="Proteomes" id="UP000231409">
    <property type="component" value="Unassembled WGS sequence"/>
</dbReference>